<proteinExistence type="predicted"/>
<evidence type="ECO:0000313" key="2">
    <source>
        <dbReference type="Proteomes" id="UP001597277"/>
    </source>
</evidence>
<sequence length="48" mass="6027">MDQWLELHEWRARDLVREAESVHRRRTAARWRTTPYAPVRRRRPDETL</sequence>
<dbReference type="Proteomes" id="UP001597277">
    <property type="component" value="Unassembled WGS sequence"/>
</dbReference>
<organism evidence="1 2">
    <name type="scientific">Georgenia deserti</name>
    <dbReference type="NCBI Taxonomy" id="2093781"/>
    <lineage>
        <taxon>Bacteria</taxon>
        <taxon>Bacillati</taxon>
        <taxon>Actinomycetota</taxon>
        <taxon>Actinomycetes</taxon>
        <taxon>Micrococcales</taxon>
        <taxon>Bogoriellaceae</taxon>
        <taxon>Georgenia</taxon>
    </lineage>
</organism>
<protein>
    <submittedName>
        <fullName evidence="1">Uncharacterized protein</fullName>
    </submittedName>
</protein>
<dbReference type="EMBL" id="JBHUEE010000007">
    <property type="protein sequence ID" value="MFD1718977.1"/>
    <property type="molecule type" value="Genomic_DNA"/>
</dbReference>
<comment type="caution">
    <text evidence="1">The sequence shown here is derived from an EMBL/GenBank/DDBJ whole genome shotgun (WGS) entry which is preliminary data.</text>
</comment>
<reference evidence="2" key="1">
    <citation type="journal article" date="2019" name="Int. J. Syst. Evol. Microbiol.">
        <title>The Global Catalogue of Microorganisms (GCM) 10K type strain sequencing project: providing services to taxonomists for standard genome sequencing and annotation.</title>
        <authorList>
            <consortium name="The Broad Institute Genomics Platform"/>
            <consortium name="The Broad Institute Genome Sequencing Center for Infectious Disease"/>
            <person name="Wu L."/>
            <person name="Ma J."/>
        </authorList>
    </citation>
    <scope>NUCLEOTIDE SEQUENCE [LARGE SCALE GENOMIC DNA]</scope>
    <source>
        <strain evidence="2">JCM 17130</strain>
    </source>
</reference>
<keyword evidence="2" id="KW-1185">Reference proteome</keyword>
<gene>
    <name evidence="1" type="ORF">ACFSE6_14110</name>
</gene>
<evidence type="ECO:0000313" key="1">
    <source>
        <dbReference type="EMBL" id="MFD1718977.1"/>
    </source>
</evidence>
<name>A0ABW4L8Y5_9MICO</name>
<dbReference type="RefSeq" id="WP_388008337.1">
    <property type="nucleotide sequence ID" value="NZ_JBHUEE010000007.1"/>
</dbReference>
<accession>A0ABW4L8Y5</accession>